<evidence type="ECO:0000256" key="8">
    <source>
        <dbReference type="RuleBase" id="RU366055"/>
    </source>
</evidence>
<dbReference type="Pfam" id="PF01223">
    <property type="entry name" value="Endonuclease_NS"/>
    <property type="match status" value="1"/>
</dbReference>
<evidence type="ECO:0000313" key="11">
    <source>
        <dbReference type="EMBL" id="WAR30989.1"/>
    </source>
</evidence>
<keyword evidence="4 8" id="KW-0479">Metal-binding</keyword>
<dbReference type="Gene3D" id="3.40.570.10">
    <property type="entry name" value="Extracellular Endonuclease, subunit A"/>
    <property type="match status" value="1"/>
</dbReference>
<dbReference type="PANTHER" id="PTHR13966:SF5">
    <property type="entry name" value="ENDONUCLEASE G, MITOCHONDRIAL"/>
    <property type="match status" value="1"/>
</dbReference>
<comment type="similarity">
    <text evidence="2 8">Belongs to the DNA/RNA non-specific endonuclease family.</text>
</comment>
<dbReference type="InterPro" id="IPR044925">
    <property type="entry name" value="His-Me_finger_sf"/>
</dbReference>
<protein>
    <recommendedName>
        <fullName evidence="8">Endonuclease</fullName>
        <ecNumber evidence="8">3.1.30.-</ecNumber>
    </recommendedName>
</protein>
<reference evidence="11" key="1">
    <citation type="submission" date="2022-11" db="EMBL/GenBank/DDBJ databases">
        <title>Centuries of genome instability and evolution in soft-shell clam transmissible cancer (bioRxiv).</title>
        <authorList>
            <person name="Hart S.F.M."/>
            <person name="Yonemitsu M.A."/>
            <person name="Giersch R.M."/>
            <person name="Beal B.F."/>
            <person name="Arriagada G."/>
            <person name="Davis B.W."/>
            <person name="Ostrander E.A."/>
            <person name="Goff S.P."/>
            <person name="Metzger M.J."/>
        </authorList>
    </citation>
    <scope>NUCLEOTIDE SEQUENCE</scope>
    <source>
        <strain evidence="11">MELC-2E11</strain>
        <tissue evidence="11">Siphon/mantle</tissue>
    </source>
</reference>
<keyword evidence="5 8" id="KW-0255">Endonuclease</keyword>
<evidence type="ECO:0000256" key="1">
    <source>
        <dbReference type="ARBA" id="ARBA00001946"/>
    </source>
</evidence>
<dbReference type="Proteomes" id="UP001164746">
    <property type="component" value="Chromosome 17"/>
</dbReference>
<gene>
    <name evidence="11" type="ORF">MAR_033531</name>
</gene>
<dbReference type="SMART" id="SM00477">
    <property type="entry name" value="NUC"/>
    <property type="match status" value="1"/>
</dbReference>
<evidence type="ECO:0000256" key="6">
    <source>
        <dbReference type="ARBA" id="ARBA00022801"/>
    </source>
</evidence>
<dbReference type="PROSITE" id="PS01070">
    <property type="entry name" value="NUCLEASE_NON_SPEC"/>
    <property type="match status" value="1"/>
</dbReference>
<keyword evidence="12" id="KW-1185">Reference proteome</keyword>
<keyword evidence="6 8" id="KW-0378">Hydrolase</keyword>
<sequence length="309" mass="35245">MFRNNILPIISACSVGIGAYLGAKYERMKNQPERTNLDIKDLFPSIFEAVHASSSLTQFGAPVGSPQSSNASTIMKYGFPSLDNVRTFNDFVLAYDRRNRNAHWVFEHLSPEKLPSSKHADRGKSNFFEDKVIHEKFRSYRDDYKRSGYDRGHLAAAGNHRHSQQAMDETFTLSNISPQVGEGFNRGIWNNLEKYVRSIARKNRNTYVCTGPLYLPRRESDGKMYVKYEVIGQNNVAVPTHFFKVVAIETNAGDFEILSYVLPNQPLKDDTSFKTFLTPLDSVERAAGLLMFDKLPVNRVKLINHQRPR</sequence>
<dbReference type="InterPro" id="IPR040255">
    <property type="entry name" value="Non-specific_endonuclease"/>
</dbReference>
<evidence type="ECO:0000256" key="7">
    <source>
        <dbReference type="ARBA" id="ARBA00022842"/>
    </source>
</evidence>
<dbReference type="InterPro" id="IPR020821">
    <property type="entry name" value="ENPP1-3/EXOG-like_nuc-like"/>
</dbReference>
<dbReference type="InterPro" id="IPR018524">
    <property type="entry name" value="DNA/RNA_endonuclease_AS"/>
</dbReference>
<dbReference type="InterPro" id="IPR044929">
    <property type="entry name" value="DNA/RNA_non-sp_Endonuclease_sf"/>
</dbReference>
<evidence type="ECO:0000259" key="10">
    <source>
        <dbReference type="SMART" id="SM00892"/>
    </source>
</evidence>
<comment type="cofactor">
    <cofactor evidence="1 8">
        <name>Mg(2+)</name>
        <dbReference type="ChEBI" id="CHEBI:18420"/>
    </cofactor>
</comment>
<evidence type="ECO:0000256" key="5">
    <source>
        <dbReference type="ARBA" id="ARBA00022759"/>
    </source>
</evidence>
<dbReference type="SMART" id="SM00892">
    <property type="entry name" value="Endonuclease_NS"/>
    <property type="match status" value="1"/>
</dbReference>
<evidence type="ECO:0000259" key="9">
    <source>
        <dbReference type="SMART" id="SM00477"/>
    </source>
</evidence>
<evidence type="ECO:0000256" key="4">
    <source>
        <dbReference type="ARBA" id="ARBA00022723"/>
    </source>
</evidence>
<accession>A0ABY7GBM2</accession>
<dbReference type="PANTHER" id="PTHR13966">
    <property type="entry name" value="ENDONUCLEASE RELATED"/>
    <property type="match status" value="1"/>
</dbReference>
<keyword evidence="7" id="KW-0460">Magnesium</keyword>
<proteinExistence type="inferred from homology"/>
<organism evidence="11 12">
    <name type="scientific">Mya arenaria</name>
    <name type="common">Soft-shell clam</name>
    <dbReference type="NCBI Taxonomy" id="6604"/>
    <lineage>
        <taxon>Eukaryota</taxon>
        <taxon>Metazoa</taxon>
        <taxon>Spiralia</taxon>
        <taxon>Lophotrochozoa</taxon>
        <taxon>Mollusca</taxon>
        <taxon>Bivalvia</taxon>
        <taxon>Autobranchia</taxon>
        <taxon>Heteroconchia</taxon>
        <taxon>Euheterodonta</taxon>
        <taxon>Imparidentia</taxon>
        <taxon>Neoheterodontei</taxon>
        <taxon>Myida</taxon>
        <taxon>Myoidea</taxon>
        <taxon>Myidae</taxon>
        <taxon>Mya</taxon>
    </lineage>
</organism>
<evidence type="ECO:0000256" key="3">
    <source>
        <dbReference type="ARBA" id="ARBA00022722"/>
    </source>
</evidence>
<feature type="domain" description="ENPP1-3/EXOG-like endonuclease/phosphodiesterase" evidence="9">
    <location>
        <begin position="88"/>
        <end position="298"/>
    </location>
</feature>
<dbReference type="InterPro" id="IPR001604">
    <property type="entry name" value="Endo_G_ENPP1-like_dom"/>
</dbReference>
<keyword evidence="3 8" id="KW-0540">Nuclease</keyword>
<name>A0ABY7GBM2_MYAAR</name>
<evidence type="ECO:0000313" key="12">
    <source>
        <dbReference type="Proteomes" id="UP001164746"/>
    </source>
</evidence>
<dbReference type="EC" id="3.1.30.-" evidence="8"/>
<dbReference type="SUPFAM" id="SSF54060">
    <property type="entry name" value="His-Me finger endonucleases"/>
    <property type="match status" value="1"/>
</dbReference>
<evidence type="ECO:0000256" key="2">
    <source>
        <dbReference type="ARBA" id="ARBA00010052"/>
    </source>
</evidence>
<dbReference type="EMBL" id="CP111028">
    <property type="protein sequence ID" value="WAR30989.1"/>
    <property type="molecule type" value="Genomic_DNA"/>
</dbReference>
<dbReference type="CDD" id="cd00091">
    <property type="entry name" value="NUC"/>
    <property type="match status" value="1"/>
</dbReference>
<feature type="domain" description="DNA/RNA non-specific endonuclease/pyrophosphatase/phosphodiesterase" evidence="10">
    <location>
        <begin position="87"/>
        <end position="298"/>
    </location>
</feature>